<evidence type="ECO:0000259" key="1">
    <source>
        <dbReference type="PROSITE" id="PS50056"/>
    </source>
</evidence>
<reference evidence="2 3" key="1">
    <citation type="submission" date="2019-09" db="EMBL/GenBank/DDBJ databases">
        <title>Segnochrobactrum spirostomi gen. nov., sp. nov., isolated from the ciliate Spirostomum cf. yagiui and description of a novel family, Segnochrobactraceae fam. nov. within the order Rhizobiales of the class Alphaproteobacteria.</title>
        <authorList>
            <person name="Akter S."/>
            <person name="Shazib S.U.A."/>
            <person name="Shin M.K."/>
        </authorList>
    </citation>
    <scope>NUCLEOTIDE SEQUENCE [LARGE SCALE GENOMIC DNA]</scope>
    <source>
        <strain evidence="2 3">Sp-1</strain>
    </source>
</reference>
<gene>
    <name evidence="2" type="ORF">F0357_11200</name>
</gene>
<keyword evidence="3" id="KW-1185">Reference proteome</keyword>
<dbReference type="InterPro" id="IPR029021">
    <property type="entry name" value="Prot-tyrosine_phosphatase-like"/>
</dbReference>
<dbReference type="PROSITE" id="PS00383">
    <property type="entry name" value="TYR_PHOSPHATASE_1"/>
    <property type="match status" value="1"/>
</dbReference>
<dbReference type="InterPro" id="IPR016130">
    <property type="entry name" value="Tyr_Pase_AS"/>
</dbReference>
<protein>
    <submittedName>
        <fullName evidence="2">Protein tyrosine phosphatase</fullName>
    </submittedName>
</protein>
<evidence type="ECO:0000313" key="2">
    <source>
        <dbReference type="EMBL" id="MQT13198.1"/>
    </source>
</evidence>
<dbReference type="PROSITE" id="PS50056">
    <property type="entry name" value="TYR_PHOSPHATASE_2"/>
    <property type="match status" value="1"/>
</dbReference>
<dbReference type="InterPro" id="IPR000387">
    <property type="entry name" value="Tyr_Pase_dom"/>
</dbReference>
<comment type="caution">
    <text evidence="2">The sequence shown here is derived from an EMBL/GenBank/DDBJ whole genome shotgun (WGS) entry which is preliminary data.</text>
</comment>
<dbReference type="Pfam" id="PF22741">
    <property type="entry name" value="PTP-NADK"/>
    <property type="match status" value="1"/>
</dbReference>
<feature type="domain" description="Tyrosine specific protein phosphatases" evidence="1">
    <location>
        <begin position="132"/>
        <end position="189"/>
    </location>
</feature>
<dbReference type="Proteomes" id="UP000332515">
    <property type="component" value="Unassembled WGS sequence"/>
</dbReference>
<evidence type="ECO:0000313" key="3">
    <source>
        <dbReference type="Proteomes" id="UP000332515"/>
    </source>
</evidence>
<proteinExistence type="predicted"/>
<dbReference type="Gene3D" id="3.90.190.10">
    <property type="entry name" value="Protein tyrosine phosphatase superfamily"/>
    <property type="match status" value="1"/>
</dbReference>
<accession>A0A6A7Y4R8</accession>
<dbReference type="SUPFAM" id="SSF52799">
    <property type="entry name" value="(Phosphotyrosine protein) phosphatases II"/>
    <property type="match status" value="1"/>
</dbReference>
<organism evidence="2 3">
    <name type="scientific">Segnochrobactrum spirostomi</name>
    <dbReference type="NCBI Taxonomy" id="2608987"/>
    <lineage>
        <taxon>Bacteria</taxon>
        <taxon>Pseudomonadati</taxon>
        <taxon>Pseudomonadota</taxon>
        <taxon>Alphaproteobacteria</taxon>
        <taxon>Hyphomicrobiales</taxon>
        <taxon>Segnochrobactraceae</taxon>
        <taxon>Segnochrobactrum</taxon>
    </lineage>
</organism>
<name>A0A6A7Y4R8_9HYPH</name>
<dbReference type="AlphaFoldDB" id="A0A6A7Y4R8"/>
<dbReference type="EMBL" id="VWNA01000001">
    <property type="protein sequence ID" value="MQT13198.1"/>
    <property type="molecule type" value="Genomic_DNA"/>
</dbReference>
<dbReference type="InterPro" id="IPR055214">
    <property type="entry name" value="PTP-NADK"/>
</dbReference>
<sequence length="234" mass="26144">MRLETNRPPTLANDQLPSLATRRGRFAAWIDLIFVDHGFLRLAYLNLHRVGGEMWRAAQPAPADFRRLAADKGIRTVVNLRGGRDLGGLALEEEACRALGIALVELPFRTRVAPAKETIREAAALFDRIAYPALMHCKSGADRSGFAGALYLILKEGRSAAEAEHQLSLRYGHLKASRAGILDAFLERYRTEGEANGLSLLDWVETRYDPARLQAAFKPQRLASWLVDRVLKRE</sequence>